<accession>A0A1M4WAL8</accession>
<dbReference type="SUPFAM" id="SSF52540">
    <property type="entry name" value="P-loop containing nucleoside triphosphate hydrolases"/>
    <property type="match status" value="1"/>
</dbReference>
<name>A0A1M4WAL8_9FLAO</name>
<sequence length="325" mass="37540">MPEKTMLWNGVVEKSFGLVFGPAKSGKTIFCENLAISIAIGRDNYFGYALDGNPKKVLFIGLEETFQNRINRNISQFEILSEQEQALMDENYDVQEIEFPKFIVKKDDWNILYDTISNSGAEVVFIDSITRMNHGKLEDGKTAEEIMSRLRDLSNELNITLFAIHHTPKLHGNAITMDSIKGSSIFAQESDFAIGISRTEKKHRYMKNVFFRYANDDDEFVKEFEINHNAWLDYSGEVDEDEILQRNDRRRALDKRELVQDFFDSNPGIIYSYVEAVDQLKPKTGLKDRQIKSYLSELTKANKIDGSEKGYYRSINYHFNGVNNE</sequence>
<dbReference type="STRING" id="1124188.SAMN05444377_101234"/>
<protein>
    <submittedName>
        <fullName evidence="1">AAA domain-containing protein</fullName>
    </submittedName>
</protein>
<keyword evidence="2" id="KW-1185">Reference proteome</keyword>
<evidence type="ECO:0000313" key="1">
    <source>
        <dbReference type="EMBL" id="SHE78311.1"/>
    </source>
</evidence>
<dbReference type="Proteomes" id="UP000184147">
    <property type="component" value="Unassembled WGS sequence"/>
</dbReference>
<reference evidence="1 2" key="1">
    <citation type="submission" date="2016-11" db="EMBL/GenBank/DDBJ databases">
        <authorList>
            <person name="Jaros S."/>
            <person name="Januszkiewicz K."/>
            <person name="Wedrychowicz H."/>
        </authorList>
    </citation>
    <scope>NUCLEOTIDE SEQUENCE [LARGE SCALE GENOMIC DNA]</scope>
    <source>
        <strain evidence="1 2">DSM 25660</strain>
    </source>
</reference>
<dbReference type="AlphaFoldDB" id="A0A1M4WAL8"/>
<dbReference type="Pfam" id="PF13481">
    <property type="entry name" value="AAA_25"/>
    <property type="match status" value="1"/>
</dbReference>
<dbReference type="InterPro" id="IPR027417">
    <property type="entry name" value="P-loop_NTPase"/>
</dbReference>
<dbReference type="Gene3D" id="3.40.50.300">
    <property type="entry name" value="P-loop containing nucleotide triphosphate hydrolases"/>
    <property type="match status" value="1"/>
</dbReference>
<organism evidence="1 2">
    <name type="scientific">Flavobacterium fontis</name>
    <dbReference type="NCBI Taxonomy" id="1124188"/>
    <lineage>
        <taxon>Bacteria</taxon>
        <taxon>Pseudomonadati</taxon>
        <taxon>Bacteroidota</taxon>
        <taxon>Flavobacteriia</taxon>
        <taxon>Flavobacteriales</taxon>
        <taxon>Flavobacteriaceae</taxon>
        <taxon>Flavobacterium</taxon>
    </lineage>
</organism>
<gene>
    <name evidence="1" type="ORF">SAMN05444377_101234</name>
</gene>
<proteinExistence type="predicted"/>
<dbReference type="EMBL" id="FQVQ01000001">
    <property type="protein sequence ID" value="SHE78311.1"/>
    <property type="molecule type" value="Genomic_DNA"/>
</dbReference>
<evidence type="ECO:0000313" key="2">
    <source>
        <dbReference type="Proteomes" id="UP000184147"/>
    </source>
</evidence>